<dbReference type="EMBL" id="JBEPLI010000001">
    <property type="protein sequence ID" value="MET3588960.1"/>
    <property type="molecule type" value="Genomic_DNA"/>
</dbReference>
<keyword evidence="3" id="KW-1185">Reference proteome</keyword>
<proteinExistence type="predicted"/>
<organism evidence="2 3">
    <name type="scientific">Bartonella silvatica</name>
    <dbReference type="NCBI Taxonomy" id="357760"/>
    <lineage>
        <taxon>Bacteria</taxon>
        <taxon>Pseudomonadati</taxon>
        <taxon>Pseudomonadota</taxon>
        <taxon>Alphaproteobacteria</taxon>
        <taxon>Hyphomicrobiales</taxon>
        <taxon>Bartonellaceae</taxon>
        <taxon>Bartonella</taxon>
    </lineage>
</organism>
<feature type="transmembrane region" description="Helical" evidence="1">
    <location>
        <begin position="31"/>
        <end position="56"/>
    </location>
</feature>
<name>A0ABV2HEI8_9HYPH</name>
<comment type="caution">
    <text evidence="2">The sequence shown here is derived from an EMBL/GenBank/DDBJ whole genome shotgun (WGS) entry which is preliminary data.</text>
</comment>
<sequence length="83" mass="9398">MLDPNSAHGKLLGNLSQRIDLFLGTLNHEQIVILSYALSIISLLCFLGHILCKAIYQEKTLQQLNKEELSEKEEHNERPPSKA</sequence>
<protein>
    <submittedName>
        <fullName evidence="2">Uncharacterized protein</fullName>
    </submittedName>
</protein>
<reference evidence="2 3" key="1">
    <citation type="submission" date="2024-06" db="EMBL/GenBank/DDBJ databases">
        <title>Genomic Encyclopedia of Type Strains, Phase IV (KMG-IV): sequencing the most valuable type-strain genomes for metagenomic binning, comparative biology and taxonomic classification.</title>
        <authorList>
            <person name="Goeker M."/>
        </authorList>
    </citation>
    <scope>NUCLEOTIDE SEQUENCE [LARGE SCALE GENOMIC DNA]</scope>
    <source>
        <strain evidence="2 3">DSM 23649</strain>
    </source>
</reference>
<evidence type="ECO:0000313" key="2">
    <source>
        <dbReference type="EMBL" id="MET3588960.1"/>
    </source>
</evidence>
<keyword evidence="1" id="KW-0812">Transmembrane</keyword>
<gene>
    <name evidence="2" type="ORF">ABID23_000030</name>
</gene>
<evidence type="ECO:0000256" key="1">
    <source>
        <dbReference type="SAM" id="Phobius"/>
    </source>
</evidence>
<keyword evidence="1" id="KW-0472">Membrane</keyword>
<evidence type="ECO:0000313" key="3">
    <source>
        <dbReference type="Proteomes" id="UP001549086"/>
    </source>
</evidence>
<keyword evidence="1" id="KW-1133">Transmembrane helix</keyword>
<accession>A0ABV2HEI8</accession>
<dbReference type="RefSeq" id="WP_354188121.1">
    <property type="nucleotide sequence ID" value="NZ_JBEPLI010000001.1"/>
</dbReference>
<dbReference type="Proteomes" id="UP001549086">
    <property type="component" value="Unassembled WGS sequence"/>
</dbReference>